<keyword evidence="3 9" id="KW-0479">Metal-binding</keyword>
<keyword evidence="9" id="KW-0223">Dioxygenase</keyword>
<evidence type="ECO:0000256" key="8">
    <source>
        <dbReference type="ARBA" id="ARBA00049465"/>
    </source>
</evidence>
<comment type="cofactor">
    <cofactor evidence="9">
        <name>Fe(2+)</name>
        <dbReference type="ChEBI" id="CHEBI:29033"/>
    </cofactor>
    <text evidence="9">Binds 1 Fe(2+) ion per subunit.</text>
</comment>
<dbReference type="PROSITE" id="PS51184">
    <property type="entry name" value="JMJC"/>
    <property type="match status" value="1"/>
</dbReference>
<keyword evidence="4 9" id="KW-0408">Iron</keyword>
<keyword evidence="14" id="KW-1185">Reference proteome</keyword>
<evidence type="ECO:0000256" key="7">
    <source>
        <dbReference type="ARBA" id="ARBA00047687"/>
    </source>
</evidence>
<comment type="catalytic activity">
    <reaction evidence="7">
        <text>L-histidyl-[ribosomal protein uL15] + 2-oxoglutarate + O2 = (3S)-3-hydroxy-L-histidyl-[ribosomal protein uL15] + succinate + CO2</text>
        <dbReference type="Rhea" id="RHEA:54024"/>
        <dbReference type="Rhea" id="RHEA-COMP:13760"/>
        <dbReference type="Rhea" id="RHEA-COMP:13761"/>
        <dbReference type="ChEBI" id="CHEBI:15379"/>
        <dbReference type="ChEBI" id="CHEBI:16526"/>
        <dbReference type="ChEBI" id="CHEBI:16810"/>
        <dbReference type="ChEBI" id="CHEBI:29979"/>
        <dbReference type="ChEBI" id="CHEBI:30031"/>
        <dbReference type="ChEBI" id="CHEBI:138021"/>
    </reaction>
</comment>
<evidence type="ECO:0000259" key="12">
    <source>
        <dbReference type="PROSITE" id="PS51184"/>
    </source>
</evidence>
<evidence type="ECO:0000313" key="14">
    <source>
        <dbReference type="Proteomes" id="UP001230188"/>
    </source>
</evidence>
<keyword evidence="2" id="KW-0690">Ribosome biogenesis</keyword>
<comment type="caution">
    <text evidence="13">The sequence shown here is derived from an EMBL/GenBank/DDBJ whole genome shotgun (WGS) entry which is preliminary data.</text>
</comment>
<keyword evidence="11" id="KW-0472">Membrane</keyword>
<dbReference type="PANTHER" id="PTHR13096">
    <property type="entry name" value="MINA53 MYC INDUCED NUCLEAR ANTIGEN"/>
    <property type="match status" value="1"/>
</dbReference>
<keyword evidence="11" id="KW-0812">Transmembrane</keyword>
<dbReference type="AlphaFoldDB" id="A0AAD7UNN6"/>
<dbReference type="EC" id="1.14.11.-" evidence="9"/>
<keyword evidence="9" id="KW-0539">Nucleus</keyword>
<dbReference type="Gene3D" id="2.60.120.650">
    <property type="entry name" value="Cupin"/>
    <property type="match status" value="1"/>
</dbReference>
<comment type="subcellular location">
    <subcellularLocation>
        <location evidence="1">Nucleus</location>
        <location evidence="1">Nucleolus</location>
    </subcellularLocation>
</comment>
<dbReference type="Proteomes" id="UP001230188">
    <property type="component" value="Unassembled WGS sequence"/>
</dbReference>
<dbReference type="InterPro" id="IPR003347">
    <property type="entry name" value="JmjC_dom"/>
</dbReference>
<protein>
    <recommendedName>
        <fullName evidence="9">Bifunctional lysine-specific demethylase and histidyl-hydroxylase</fullName>
        <ecNumber evidence="9">1.14.11.-</ecNumber>
    </recommendedName>
</protein>
<dbReference type="GO" id="GO:0032453">
    <property type="term" value="F:histone H3K4 demethylase activity"/>
    <property type="evidence" value="ECO:0007669"/>
    <property type="project" value="TreeGrafter"/>
</dbReference>
<evidence type="ECO:0000256" key="9">
    <source>
        <dbReference type="RuleBase" id="RU366061"/>
    </source>
</evidence>
<evidence type="ECO:0000256" key="11">
    <source>
        <dbReference type="SAM" id="Phobius"/>
    </source>
</evidence>
<feature type="region of interest" description="Disordered" evidence="10">
    <location>
        <begin position="328"/>
        <end position="356"/>
    </location>
</feature>
<feature type="domain" description="JmjC" evidence="12">
    <location>
        <begin position="51"/>
        <end position="201"/>
    </location>
</feature>
<feature type="transmembrane region" description="Helical" evidence="11">
    <location>
        <begin position="363"/>
        <end position="386"/>
    </location>
</feature>
<comment type="function">
    <text evidence="6">Oxygenase that can act as both a histone lysine demethylase and a ribosomal histidine hydroxylase. Is involved in the demethylation of trimethylated 'Lys-9' on histone H3 (H3K9me3), leading to an increase in ribosomal RNA expression. Also catalyzes the hydroxylation of 60S ribosomal protein L27a on 'His-39'. May play an important role in cell growth and survival. May be involved in ribosome biogenesis, most likely during the assembly process of pre-ribosomal particles.</text>
</comment>
<dbReference type="GO" id="GO:0005730">
    <property type="term" value="C:nucleolus"/>
    <property type="evidence" value="ECO:0007669"/>
    <property type="project" value="UniProtKB-SubCell"/>
</dbReference>
<proteinExistence type="inferred from homology"/>
<gene>
    <name evidence="13" type="ORF">CTAYLR_009572</name>
</gene>
<comment type="catalytic activity">
    <reaction evidence="8">
        <text>L-histidyl-[protein] + 2-oxoglutarate + O2 = (3S)-3-hydroxy-L-histidyl-[protein] + succinate + CO2</text>
        <dbReference type="Rhea" id="RHEA:54256"/>
        <dbReference type="Rhea" id="RHEA-COMP:9745"/>
        <dbReference type="Rhea" id="RHEA-COMP:13840"/>
        <dbReference type="ChEBI" id="CHEBI:15379"/>
        <dbReference type="ChEBI" id="CHEBI:16526"/>
        <dbReference type="ChEBI" id="CHEBI:16810"/>
        <dbReference type="ChEBI" id="CHEBI:29979"/>
        <dbReference type="ChEBI" id="CHEBI:30031"/>
        <dbReference type="ChEBI" id="CHEBI:138021"/>
        <dbReference type="EC" id="1.14.11.79"/>
    </reaction>
</comment>
<dbReference type="GO" id="GO:0005506">
    <property type="term" value="F:iron ion binding"/>
    <property type="evidence" value="ECO:0007669"/>
    <property type="project" value="UniProtKB-UniRule"/>
</dbReference>
<evidence type="ECO:0000313" key="13">
    <source>
        <dbReference type="EMBL" id="KAJ8613903.1"/>
    </source>
</evidence>
<dbReference type="PANTHER" id="PTHR13096:SF7">
    <property type="entry name" value="RIBOSOMAL OXYGENASE 2"/>
    <property type="match status" value="1"/>
</dbReference>
<dbReference type="GO" id="GO:0036139">
    <property type="term" value="F:peptidyl-histidine dioxygenase activity"/>
    <property type="evidence" value="ECO:0007669"/>
    <property type="project" value="UniProtKB-EC"/>
</dbReference>
<sequence>MERGHGLAGRFTLLAPFAGLWREPFVTRFFPWSATGGEVEGILQAGGSAVLRIEELDVLSRLAYADLLGDRALERLVNGSWTAHLYLSSAGESALGNHTDPHDIVVLQLAGAKSWLRCAAESSPLFKKAGGCETFSDDEMASLLSDAGACGVETLYPGDALAVPRRVVHSAKALDDTFSLHLTLAMPRRKLVVAFEDGCDAAGFDAGECFCDTAPNTTDQCAREESVNEGPLCPPGTYSATGRYAATGETVCDDSCDASCDSGCDSGSSANCDSDCDDSCDAKCDECTACEACPAGRVAPDYGSTTCSPCEAASDACAEDCPTPAPNPAPTAGVIANDSAAGNPEPNESAGSKSSSSGAATSIILVVVVVVVVVLLVCIAASYYYYKKELRKQHHGARYFETTATEITSASVLEIPRLGVADVSDLTGETLAPGDSIAKL</sequence>
<reference evidence="13" key="1">
    <citation type="submission" date="2023-01" db="EMBL/GenBank/DDBJ databases">
        <title>Metagenome sequencing of chrysophaentin producing Chrysophaeum taylorii.</title>
        <authorList>
            <person name="Davison J."/>
            <person name="Bewley C."/>
        </authorList>
    </citation>
    <scope>NUCLEOTIDE SEQUENCE</scope>
    <source>
        <strain evidence="13">NIES-1699</strain>
    </source>
</reference>
<evidence type="ECO:0000256" key="2">
    <source>
        <dbReference type="ARBA" id="ARBA00022517"/>
    </source>
</evidence>
<evidence type="ECO:0000256" key="3">
    <source>
        <dbReference type="ARBA" id="ARBA00022723"/>
    </source>
</evidence>
<evidence type="ECO:0000256" key="1">
    <source>
        <dbReference type="ARBA" id="ARBA00004604"/>
    </source>
</evidence>
<dbReference type="InterPro" id="IPR039994">
    <property type="entry name" value="NO66-like"/>
</dbReference>
<dbReference type="EMBL" id="JAQMWT010000016">
    <property type="protein sequence ID" value="KAJ8613903.1"/>
    <property type="molecule type" value="Genomic_DNA"/>
</dbReference>
<accession>A0AAD7UNN6</accession>
<keyword evidence="9" id="KW-0804">Transcription</keyword>
<evidence type="ECO:0000256" key="6">
    <source>
        <dbReference type="ARBA" id="ARBA00046256"/>
    </source>
</evidence>
<name>A0AAD7UNN6_9STRA</name>
<organism evidence="13 14">
    <name type="scientific">Chrysophaeum taylorii</name>
    <dbReference type="NCBI Taxonomy" id="2483200"/>
    <lineage>
        <taxon>Eukaryota</taxon>
        <taxon>Sar</taxon>
        <taxon>Stramenopiles</taxon>
        <taxon>Ochrophyta</taxon>
        <taxon>Pelagophyceae</taxon>
        <taxon>Pelagomonadales</taxon>
        <taxon>Pelagomonadaceae</taxon>
        <taxon>Chrysophaeum</taxon>
    </lineage>
</organism>
<keyword evidence="11" id="KW-1133">Transmembrane helix</keyword>
<dbReference type="GO" id="GO:0051864">
    <property type="term" value="F:histone H3K36 demethylase activity"/>
    <property type="evidence" value="ECO:0007669"/>
    <property type="project" value="TreeGrafter"/>
</dbReference>
<comment type="similarity">
    <text evidence="5">Belongs to the ROX family. MINA53 subfamily.</text>
</comment>
<keyword evidence="9" id="KW-0805">Transcription regulation</keyword>
<evidence type="ECO:0000256" key="10">
    <source>
        <dbReference type="SAM" id="MobiDB-lite"/>
    </source>
</evidence>
<keyword evidence="9" id="KW-0560">Oxidoreductase</keyword>
<evidence type="ECO:0000256" key="4">
    <source>
        <dbReference type="ARBA" id="ARBA00023004"/>
    </source>
</evidence>
<dbReference type="Pfam" id="PF08007">
    <property type="entry name" value="JmjC_2"/>
    <property type="match status" value="1"/>
</dbReference>
<evidence type="ECO:0000256" key="5">
    <source>
        <dbReference type="ARBA" id="ARBA00034314"/>
    </source>
</evidence>
<dbReference type="GO" id="GO:0042254">
    <property type="term" value="P:ribosome biogenesis"/>
    <property type="evidence" value="ECO:0007669"/>
    <property type="project" value="UniProtKB-KW"/>
</dbReference>
<dbReference type="SUPFAM" id="SSF51197">
    <property type="entry name" value="Clavaminate synthase-like"/>
    <property type="match status" value="1"/>
</dbReference>